<protein>
    <submittedName>
        <fullName evidence="3">Probable FBD-associated F-box protein At1g32375</fullName>
    </submittedName>
</protein>
<dbReference type="Pfam" id="PF24758">
    <property type="entry name" value="LRR_At5g56370"/>
    <property type="match status" value="1"/>
</dbReference>
<name>A0ABM0UTL3_CAMSA</name>
<dbReference type="InterPro" id="IPR050232">
    <property type="entry name" value="FBL13/AtMIF1-like"/>
</dbReference>
<dbReference type="InterPro" id="IPR036047">
    <property type="entry name" value="F-box-like_dom_sf"/>
</dbReference>
<evidence type="ECO:0000259" key="1">
    <source>
        <dbReference type="PROSITE" id="PS50181"/>
    </source>
</evidence>
<sequence length="394" mass="45114">MDRISQLPDDLLLKILSNLPFTNNVMATMVLSKRWQFLLVLVPKIVYDDGYNSLKRERFIRFVDRSLLLHEAPVLEALHFKLGKTCGVQDIRVWIRDAHKLCPRELIIEIDNYSENDTPVTLFRSLYKCFRMLVTLKLSYAVLVNDLSSDISFPSLKKLSLKAMEYPDDDFVVKLLSSCPVLEDLDVTLCPYDNVVILSVRVPSLKTLVVNILDERKLEDVYGFVIDTPDLECLKIDDYSGGFCVVENNMPKILNAVVCYRVPQILILKSITSAKRLNLCLPTSKVICYYRTAICFSNHASIKEKQNAPFETENFRTKKLDQTKLKPNTIQKPNKTNMVQRSTADKKDITEQKESPYIQAVARAEDVSGLKVLQIETKNVFNALNLLCDKDMCQ</sequence>
<evidence type="ECO:0000313" key="2">
    <source>
        <dbReference type="Proteomes" id="UP000694864"/>
    </source>
</evidence>
<dbReference type="SUPFAM" id="SSF52047">
    <property type="entry name" value="RNI-like"/>
    <property type="match status" value="1"/>
</dbReference>
<dbReference type="GeneID" id="104728927"/>
<feature type="domain" description="F-box" evidence="1">
    <location>
        <begin position="1"/>
        <end position="54"/>
    </location>
</feature>
<dbReference type="InterPro" id="IPR055411">
    <property type="entry name" value="LRR_FXL15/At3g58940/PEG3-like"/>
</dbReference>
<accession>A0ABM0UTL3</accession>
<keyword evidence="2" id="KW-1185">Reference proteome</keyword>
<dbReference type="SUPFAM" id="SSF81383">
    <property type="entry name" value="F-box domain"/>
    <property type="match status" value="1"/>
</dbReference>
<dbReference type="Pfam" id="PF00646">
    <property type="entry name" value="F-box"/>
    <property type="match status" value="1"/>
</dbReference>
<dbReference type="RefSeq" id="XP_010446141.1">
    <property type="nucleotide sequence ID" value="XM_010447839.1"/>
</dbReference>
<dbReference type="PANTHER" id="PTHR31900:SF34">
    <property type="entry name" value="EMB|CAB62440.1-RELATED"/>
    <property type="match status" value="1"/>
</dbReference>
<proteinExistence type="predicted"/>
<reference evidence="3" key="2">
    <citation type="submission" date="2025-08" db="UniProtKB">
        <authorList>
            <consortium name="RefSeq"/>
        </authorList>
    </citation>
    <scope>IDENTIFICATION</scope>
    <source>
        <tissue evidence="3">Leaf</tissue>
    </source>
</reference>
<evidence type="ECO:0000313" key="3">
    <source>
        <dbReference type="RefSeq" id="XP_010446141.1"/>
    </source>
</evidence>
<dbReference type="InterPro" id="IPR001810">
    <property type="entry name" value="F-box_dom"/>
</dbReference>
<dbReference type="Proteomes" id="UP000694864">
    <property type="component" value="Chromosome 11"/>
</dbReference>
<dbReference type="Gene3D" id="3.80.10.10">
    <property type="entry name" value="Ribonuclease Inhibitor"/>
    <property type="match status" value="1"/>
</dbReference>
<reference evidence="2" key="1">
    <citation type="journal article" date="2014" name="Nat. Commun.">
        <title>The emerging biofuel crop Camelina sativa retains a highly undifferentiated hexaploid genome structure.</title>
        <authorList>
            <person name="Kagale S."/>
            <person name="Koh C."/>
            <person name="Nixon J."/>
            <person name="Bollina V."/>
            <person name="Clarke W.E."/>
            <person name="Tuteja R."/>
            <person name="Spillane C."/>
            <person name="Robinson S.J."/>
            <person name="Links M.G."/>
            <person name="Clarke C."/>
            <person name="Higgins E.E."/>
            <person name="Huebert T."/>
            <person name="Sharpe A.G."/>
            <person name="Parkin I.A."/>
        </authorList>
    </citation>
    <scope>NUCLEOTIDE SEQUENCE [LARGE SCALE GENOMIC DNA]</scope>
    <source>
        <strain evidence="2">cv. DH55</strain>
    </source>
</reference>
<organism evidence="2 3">
    <name type="scientific">Camelina sativa</name>
    <name type="common">False flax</name>
    <name type="synonym">Myagrum sativum</name>
    <dbReference type="NCBI Taxonomy" id="90675"/>
    <lineage>
        <taxon>Eukaryota</taxon>
        <taxon>Viridiplantae</taxon>
        <taxon>Streptophyta</taxon>
        <taxon>Embryophyta</taxon>
        <taxon>Tracheophyta</taxon>
        <taxon>Spermatophyta</taxon>
        <taxon>Magnoliopsida</taxon>
        <taxon>eudicotyledons</taxon>
        <taxon>Gunneridae</taxon>
        <taxon>Pentapetalae</taxon>
        <taxon>rosids</taxon>
        <taxon>malvids</taxon>
        <taxon>Brassicales</taxon>
        <taxon>Brassicaceae</taxon>
        <taxon>Camelineae</taxon>
        <taxon>Camelina</taxon>
    </lineage>
</organism>
<gene>
    <name evidence="3" type="primary">LOC104728927</name>
</gene>
<dbReference type="PROSITE" id="PS50181">
    <property type="entry name" value="FBOX"/>
    <property type="match status" value="1"/>
</dbReference>
<dbReference type="PANTHER" id="PTHR31900">
    <property type="entry name" value="F-BOX/RNI SUPERFAMILY PROTEIN-RELATED"/>
    <property type="match status" value="1"/>
</dbReference>
<dbReference type="InterPro" id="IPR032675">
    <property type="entry name" value="LRR_dom_sf"/>
</dbReference>